<evidence type="ECO:0000256" key="1">
    <source>
        <dbReference type="ARBA" id="ARBA00004123"/>
    </source>
</evidence>
<organism evidence="4 5">
    <name type="scientific">Stachybotrys elegans</name>
    <dbReference type="NCBI Taxonomy" id="80388"/>
    <lineage>
        <taxon>Eukaryota</taxon>
        <taxon>Fungi</taxon>
        <taxon>Dikarya</taxon>
        <taxon>Ascomycota</taxon>
        <taxon>Pezizomycotina</taxon>
        <taxon>Sordariomycetes</taxon>
        <taxon>Hypocreomycetidae</taxon>
        <taxon>Hypocreales</taxon>
        <taxon>Stachybotryaceae</taxon>
        <taxon>Stachybotrys</taxon>
    </lineage>
</organism>
<dbReference type="OrthoDB" id="3862662at2759"/>
<dbReference type="Pfam" id="PF00172">
    <property type="entry name" value="Zn_clus"/>
    <property type="match status" value="1"/>
</dbReference>
<dbReference type="PANTHER" id="PTHR37534">
    <property type="entry name" value="TRANSCRIPTIONAL ACTIVATOR PROTEIN UGA3"/>
    <property type="match status" value="1"/>
</dbReference>
<dbReference type="Pfam" id="PF11951">
    <property type="entry name" value="Fungal_trans_2"/>
    <property type="match status" value="1"/>
</dbReference>
<dbReference type="SUPFAM" id="SSF57701">
    <property type="entry name" value="Zn2/Cys6 DNA-binding domain"/>
    <property type="match status" value="1"/>
</dbReference>
<dbReference type="Gene3D" id="4.10.240.10">
    <property type="entry name" value="Zn(2)-C6 fungal-type DNA-binding domain"/>
    <property type="match status" value="1"/>
</dbReference>
<dbReference type="InterPro" id="IPR021858">
    <property type="entry name" value="Fun_TF"/>
</dbReference>
<keyword evidence="2" id="KW-0539">Nucleus</keyword>
<dbReference type="InterPro" id="IPR001138">
    <property type="entry name" value="Zn2Cys6_DnaBD"/>
</dbReference>
<evidence type="ECO:0000313" key="4">
    <source>
        <dbReference type="EMBL" id="KAH7310758.1"/>
    </source>
</evidence>
<dbReference type="GO" id="GO:0008270">
    <property type="term" value="F:zinc ion binding"/>
    <property type="evidence" value="ECO:0007669"/>
    <property type="project" value="InterPro"/>
</dbReference>
<name>A0A8K0WMP2_9HYPO</name>
<accession>A0A8K0WMP2</accession>
<gene>
    <name evidence="4" type="ORF">B0I35DRAFT_78504</name>
</gene>
<dbReference type="InterPro" id="IPR036864">
    <property type="entry name" value="Zn2-C6_fun-type_DNA-bd_sf"/>
</dbReference>
<dbReference type="SMART" id="SM00066">
    <property type="entry name" value="GAL4"/>
    <property type="match status" value="1"/>
</dbReference>
<comment type="subcellular location">
    <subcellularLocation>
        <location evidence="1">Nucleus</location>
    </subcellularLocation>
</comment>
<dbReference type="CDD" id="cd00067">
    <property type="entry name" value="GAL4"/>
    <property type="match status" value="1"/>
</dbReference>
<proteinExistence type="predicted"/>
<comment type="caution">
    <text evidence="4">The sequence shown here is derived from an EMBL/GenBank/DDBJ whole genome shotgun (WGS) entry which is preliminary data.</text>
</comment>
<keyword evidence="5" id="KW-1185">Reference proteome</keyword>
<protein>
    <submittedName>
        <fullName evidence="4">Fungal-specific transcription factor domain-containing protein</fullName>
    </submittedName>
</protein>
<dbReference type="Proteomes" id="UP000813444">
    <property type="component" value="Unassembled WGS sequence"/>
</dbReference>
<dbReference type="GO" id="GO:0005634">
    <property type="term" value="C:nucleus"/>
    <property type="evidence" value="ECO:0007669"/>
    <property type="project" value="UniProtKB-SubCell"/>
</dbReference>
<dbReference type="AlphaFoldDB" id="A0A8K0WMP2"/>
<dbReference type="EMBL" id="JAGPNK010000012">
    <property type="protein sequence ID" value="KAH7310758.1"/>
    <property type="molecule type" value="Genomic_DNA"/>
</dbReference>
<dbReference type="PANTHER" id="PTHR37534:SF46">
    <property type="entry name" value="ZN(II)2CYS6 TRANSCRIPTION FACTOR (EUROFUNG)"/>
    <property type="match status" value="1"/>
</dbReference>
<evidence type="ECO:0000256" key="2">
    <source>
        <dbReference type="ARBA" id="ARBA00023242"/>
    </source>
</evidence>
<evidence type="ECO:0000313" key="5">
    <source>
        <dbReference type="Proteomes" id="UP000813444"/>
    </source>
</evidence>
<reference evidence="4" key="1">
    <citation type="journal article" date="2021" name="Nat. Commun.">
        <title>Genetic determinants of endophytism in the Arabidopsis root mycobiome.</title>
        <authorList>
            <person name="Mesny F."/>
            <person name="Miyauchi S."/>
            <person name="Thiergart T."/>
            <person name="Pickel B."/>
            <person name="Atanasova L."/>
            <person name="Karlsson M."/>
            <person name="Huettel B."/>
            <person name="Barry K.W."/>
            <person name="Haridas S."/>
            <person name="Chen C."/>
            <person name="Bauer D."/>
            <person name="Andreopoulos W."/>
            <person name="Pangilinan J."/>
            <person name="LaButti K."/>
            <person name="Riley R."/>
            <person name="Lipzen A."/>
            <person name="Clum A."/>
            <person name="Drula E."/>
            <person name="Henrissat B."/>
            <person name="Kohler A."/>
            <person name="Grigoriev I.V."/>
            <person name="Martin F.M."/>
            <person name="Hacquard S."/>
        </authorList>
    </citation>
    <scope>NUCLEOTIDE SEQUENCE</scope>
    <source>
        <strain evidence="4">MPI-CAGE-CH-0235</strain>
    </source>
</reference>
<feature type="domain" description="Zn(2)-C6 fungal-type" evidence="3">
    <location>
        <begin position="7"/>
        <end position="35"/>
    </location>
</feature>
<dbReference type="PROSITE" id="PS50048">
    <property type="entry name" value="ZN2_CY6_FUNGAL_2"/>
    <property type="match status" value="1"/>
</dbReference>
<sequence length="474" mass="53757">MATHGTACRTCRRRGRKCDRTLPRCLSCEQRRVPCEGYITRWPGVAARGKLAGQSIPVYQGHSSNLEAGPPEATPSSPVMWNDMRSKTASDFNAVMDPRQPYRSSSSIMTLPPCAEDLMMDRLVRHYVNDFSNIFYLGKEQSSNPMFRYVLPLMNTVPPIRYAIAASTLCHVASRSSQPNLDQRSLQLRVQATHMLRQRLSYPGAAMDESIIATILMLAQVDMCSGECLEFETHIQAAIAIIRNLRQGQTSSRHYFEQRLIWLDIMACTTSVRPPFFTIEEIRTSLDRLSTAASREWCYDVFPCPVQLFEVLVDIVMLKKTTRMINVEQTIVEAQDLMGRLNEWTRNDDLRTPRRHTVQIWRLGIKAYLLRLFPSIGQSVQAIKAEAIQLSILVPPATPWSYSLLWPMFQVGLLLDCESAAEKAWITNRLAIAHEAVGCRHFTNALETLRSIWDNPPQMNSPIRNTHGGVVMLA</sequence>
<dbReference type="GO" id="GO:0000981">
    <property type="term" value="F:DNA-binding transcription factor activity, RNA polymerase II-specific"/>
    <property type="evidence" value="ECO:0007669"/>
    <property type="project" value="InterPro"/>
</dbReference>
<evidence type="ECO:0000259" key="3">
    <source>
        <dbReference type="PROSITE" id="PS50048"/>
    </source>
</evidence>